<protein>
    <submittedName>
        <fullName evidence="1">Uncharacterized protein</fullName>
    </submittedName>
</protein>
<reference evidence="1 2" key="1">
    <citation type="submission" date="2019-03" db="EMBL/GenBank/DDBJ databases">
        <title>Genomic Encyclopedia of Archaeal and Bacterial Type Strains, Phase II (KMG-II): from individual species to whole genera.</title>
        <authorList>
            <person name="Goeker M."/>
        </authorList>
    </citation>
    <scope>NUCLEOTIDE SEQUENCE [LARGE SCALE GENOMIC DNA]</scope>
    <source>
        <strain evidence="1 2">DSM 28135</strain>
    </source>
</reference>
<sequence>MQIKLRIFDEMQQLDLQITRMPQVTSRNFIINLNGSLFIFRRKMEFNAWIFLLGHL</sequence>
<proteinExistence type="predicted"/>
<comment type="caution">
    <text evidence="1">The sequence shown here is derived from an EMBL/GenBank/DDBJ whole genome shotgun (WGS) entry which is preliminary data.</text>
</comment>
<gene>
    <name evidence="1" type="ORF">BXY82_0134</name>
</gene>
<evidence type="ECO:0000313" key="2">
    <source>
        <dbReference type="Proteomes" id="UP000294689"/>
    </source>
</evidence>
<organism evidence="1 2">
    <name type="scientific">Gelidibacter sediminis</name>
    <dbReference type="NCBI Taxonomy" id="1608710"/>
    <lineage>
        <taxon>Bacteria</taxon>
        <taxon>Pseudomonadati</taxon>
        <taxon>Bacteroidota</taxon>
        <taxon>Flavobacteriia</taxon>
        <taxon>Flavobacteriales</taxon>
        <taxon>Flavobacteriaceae</taxon>
        <taxon>Gelidibacter</taxon>
    </lineage>
</organism>
<evidence type="ECO:0000313" key="1">
    <source>
        <dbReference type="EMBL" id="TDU42740.1"/>
    </source>
</evidence>
<dbReference type="Proteomes" id="UP000294689">
    <property type="component" value="Unassembled WGS sequence"/>
</dbReference>
<keyword evidence="2" id="KW-1185">Reference proteome</keyword>
<accession>A0A4R7Q7Q2</accession>
<dbReference type="AlphaFoldDB" id="A0A4R7Q7Q2"/>
<name>A0A4R7Q7Q2_9FLAO</name>
<dbReference type="EMBL" id="SOBW01000007">
    <property type="protein sequence ID" value="TDU42740.1"/>
    <property type="molecule type" value="Genomic_DNA"/>
</dbReference>